<keyword evidence="2" id="KW-1133">Transmembrane helix</keyword>
<keyword evidence="2" id="KW-0472">Membrane</keyword>
<evidence type="ECO:0000313" key="4">
    <source>
        <dbReference type="Proteomes" id="UP000053732"/>
    </source>
</evidence>
<name>A0A0G4PF97_PENC3</name>
<sequence length="216" mass="22938">MTTAVFIICQTPLSPVYVAPTLTLGNTDFSLFCADPTRPSCATYTWPGADLTDYVCDTARFLPYVYTVGTWGEAEDGTILVAIQSITKVDDDVMSMHSSSYDASTSVPKPNHQATSTSSMTVATTPAQQTAPNSSSSGGSTSAGTAGSVVGGVGSAGIIGADVIFLLWKRRKSHQQDGLNEPGNIRYESPPKYRSDHVGKGMQQPAKVRQMTRSTR</sequence>
<feature type="region of interest" description="Disordered" evidence="1">
    <location>
        <begin position="174"/>
        <end position="216"/>
    </location>
</feature>
<dbReference type="Proteomes" id="UP000053732">
    <property type="component" value="Unassembled WGS sequence"/>
</dbReference>
<organism evidence="3 4">
    <name type="scientific">Penicillium camemberti (strain FM 013)</name>
    <dbReference type="NCBI Taxonomy" id="1429867"/>
    <lineage>
        <taxon>Eukaryota</taxon>
        <taxon>Fungi</taxon>
        <taxon>Dikarya</taxon>
        <taxon>Ascomycota</taxon>
        <taxon>Pezizomycotina</taxon>
        <taxon>Eurotiomycetes</taxon>
        <taxon>Eurotiomycetidae</taxon>
        <taxon>Eurotiales</taxon>
        <taxon>Aspergillaceae</taxon>
        <taxon>Penicillium</taxon>
    </lineage>
</organism>
<keyword evidence="4" id="KW-1185">Reference proteome</keyword>
<protein>
    <submittedName>
        <fullName evidence="3">Str. FM013</fullName>
    </submittedName>
</protein>
<gene>
    <name evidence="3" type="ORF">PCAMFM013_S013g000252</name>
</gene>
<dbReference type="AlphaFoldDB" id="A0A0G4PF97"/>
<feature type="transmembrane region" description="Helical" evidence="2">
    <location>
        <begin position="146"/>
        <end position="168"/>
    </location>
</feature>
<evidence type="ECO:0000313" key="3">
    <source>
        <dbReference type="EMBL" id="CRL25009.1"/>
    </source>
</evidence>
<reference evidence="3 4" key="1">
    <citation type="journal article" date="2014" name="Nat. Commun.">
        <title>Multiple recent horizontal transfers of a large genomic region in cheese making fungi.</title>
        <authorList>
            <person name="Cheeseman K."/>
            <person name="Ropars J."/>
            <person name="Renault P."/>
            <person name="Dupont J."/>
            <person name="Gouzy J."/>
            <person name="Branca A."/>
            <person name="Abraham A.L."/>
            <person name="Ceppi M."/>
            <person name="Conseiller E."/>
            <person name="Debuchy R."/>
            <person name="Malagnac F."/>
            <person name="Goarin A."/>
            <person name="Silar P."/>
            <person name="Lacoste S."/>
            <person name="Sallet E."/>
            <person name="Bensimon A."/>
            <person name="Giraud T."/>
            <person name="Brygoo Y."/>
        </authorList>
    </citation>
    <scope>NUCLEOTIDE SEQUENCE [LARGE SCALE GENOMIC DNA]</scope>
    <source>
        <strain evidence="4">FM 013</strain>
    </source>
</reference>
<feature type="compositionally biased region" description="Low complexity" evidence="1">
    <location>
        <begin position="114"/>
        <end position="145"/>
    </location>
</feature>
<feature type="region of interest" description="Disordered" evidence="1">
    <location>
        <begin position="99"/>
        <end position="145"/>
    </location>
</feature>
<proteinExistence type="predicted"/>
<dbReference type="EMBL" id="HG793146">
    <property type="protein sequence ID" value="CRL25009.1"/>
    <property type="molecule type" value="Genomic_DNA"/>
</dbReference>
<evidence type="ECO:0000256" key="1">
    <source>
        <dbReference type="SAM" id="MobiDB-lite"/>
    </source>
</evidence>
<feature type="compositionally biased region" description="Basic and acidic residues" evidence="1">
    <location>
        <begin position="189"/>
        <end position="199"/>
    </location>
</feature>
<accession>A0A0G4PF97</accession>
<evidence type="ECO:0000256" key="2">
    <source>
        <dbReference type="SAM" id="Phobius"/>
    </source>
</evidence>
<keyword evidence="2" id="KW-0812">Transmembrane</keyword>